<accession>A0ABN2C5M9</accession>
<dbReference type="SUPFAM" id="SSF52540">
    <property type="entry name" value="P-loop containing nucleoside triphosphate hydrolases"/>
    <property type="match status" value="1"/>
</dbReference>
<evidence type="ECO:0000313" key="6">
    <source>
        <dbReference type="Proteomes" id="UP001500393"/>
    </source>
</evidence>
<keyword evidence="2" id="KW-0547">Nucleotide-binding</keyword>
<comment type="similarity">
    <text evidence="1">Belongs to the AAA ATPase family.</text>
</comment>
<keyword evidence="6" id="KW-1185">Reference proteome</keyword>
<reference evidence="5 6" key="1">
    <citation type="journal article" date="2019" name="Int. J. Syst. Evol. Microbiol.">
        <title>The Global Catalogue of Microorganisms (GCM) 10K type strain sequencing project: providing services to taxonomists for standard genome sequencing and annotation.</title>
        <authorList>
            <consortium name="The Broad Institute Genomics Platform"/>
            <consortium name="The Broad Institute Genome Sequencing Center for Infectious Disease"/>
            <person name="Wu L."/>
            <person name="Ma J."/>
        </authorList>
    </citation>
    <scope>NUCLEOTIDE SEQUENCE [LARGE SCALE GENOMIC DNA]</scope>
    <source>
        <strain evidence="5 6">JCM 14969</strain>
    </source>
</reference>
<dbReference type="InterPro" id="IPR050221">
    <property type="entry name" value="26S_Proteasome_ATPase"/>
</dbReference>
<comment type="caution">
    <text evidence="5">The sequence shown here is derived from an EMBL/GenBank/DDBJ whole genome shotgun (WGS) entry which is preliminary data.</text>
</comment>
<dbReference type="CDD" id="cd19481">
    <property type="entry name" value="RecA-like_protease"/>
    <property type="match status" value="1"/>
</dbReference>
<dbReference type="PANTHER" id="PTHR23073">
    <property type="entry name" value="26S PROTEASOME REGULATORY SUBUNIT"/>
    <property type="match status" value="1"/>
</dbReference>
<evidence type="ECO:0000256" key="2">
    <source>
        <dbReference type="ARBA" id="ARBA00022741"/>
    </source>
</evidence>
<sequence length="667" mass="71286">MSGMVLMRDAALLAAACHLAEPHNQVPAAEDGWRAKPEARAALRRKLQQHEGEADTVRQRLMDELGLSASGYWLVMLCAAVELYPEAAAAVSLLTEEARLQLPTPTVAARLLRGIRETPYRQALAAVLGGGQARALGLVELQDAPPGVPHSQQPIRLSAAELAALAHDAGGTAADTGGELDGFRAIVVPAQRITGFTEDVVGPARLLLKRRGLLVLRGISRRGARQLACDVATDQGRAAALITVTQQADQPVRLPAASELARAADRSGGALPVVDLYPLTAAHPGVLDALSRSARATSGLVVIVDESADTADLAVVDVPVIDHPAAKRIWSGLLPADQAEAMALRFRVGIEEASSAIREVEDLSDPADANLLATRVRAQGARRMGRYVSVVTSDARMTDLVVPDALAVQMQEIIAWQRTSHRVRWDMALGAGDPVGTGLTCLFAGKSGTGKTFAARCLANELGLNLYRIDLSQVVSKYIGETEKALAQIFDEVEAGHGLLLFDEADALFGRRSEVKDAHDRYANIEVGYLLQRLEAYEGVAVLTTNLQGNMDAAFVRRLRFIVHFPAPDRDLRRRLWDQSLPPQRWRDGDLPLDVMADRFQLSGGAIHNIGLAAAHLAAATPSGRITVAHLARATQRELLKAGRPADVGVLGQLAEASGLPVNGRAR</sequence>
<dbReference type="SMART" id="SM00382">
    <property type="entry name" value="AAA"/>
    <property type="match status" value="1"/>
</dbReference>
<evidence type="ECO:0000313" key="5">
    <source>
        <dbReference type="EMBL" id="GAA1552898.1"/>
    </source>
</evidence>
<gene>
    <name evidence="5" type="ORF">GCM10009789_03070</name>
</gene>
<dbReference type="Pfam" id="PF00004">
    <property type="entry name" value="AAA"/>
    <property type="match status" value="1"/>
</dbReference>
<evidence type="ECO:0000259" key="4">
    <source>
        <dbReference type="SMART" id="SM00382"/>
    </source>
</evidence>
<organism evidence="5 6">
    <name type="scientific">Kribbella sancticallisti</name>
    <dbReference type="NCBI Taxonomy" id="460087"/>
    <lineage>
        <taxon>Bacteria</taxon>
        <taxon>Bacillati</taxon>
        <taxon>Actinomycetota</taxon>
        <taxon>Actinomycetes</taxon>
        <taxon>Propionibacteriales</taxon>
        <taxon>Kribbellaceae</taxon>
        <taxon>Kribbella</taxon>
    </lineage>
</organism>
<name>A0ABN2C5M9_9ACTN</name>
<dbReference type="InterPro" id="IPR003959">
    <property type="entry name" value="ATPase_AAA_core"/>
</dbReference>
<protein>
    <recommendedName>
        <fullName evidence="4">AAA+ ATPase domain-containing protein</fullName>
    </recommendedName>
</protein>
<proteinExistence type="inferred from homology"/>
<dbReference type="EMBL" id="BAAAOS010000005">
    <property type="protein sequence ID" value="GAA1552898.1"/>
    <property type="molecule type" value="Genomic_DNA"/>
</dbReference>
<dbReference type="InterPro" id="IPR003593">
    <property type="entry name" value="AAA+_ATPase"/>
</dbReference>
<evidence type="ECO:0000256" key="1">
    <source>
        <dbReference type="ARBA" id="ARBA00006914"/>
    </source>
</evidence>
<keyword evidence="3" id="KW-0067">ATP-binding</keyword>
<dbReference type="Gene3D" id="3.40.50.300">
    <property type="entry name" value="P-loop containing nucleotide triphosphate hydrolases"/>
    <property type="match status" value="1"/>
</dbReference>
<dbReference type="Proteomes" id="UP001500393">
    <property type="component" value="Unassembled WGS sequence"/>
</dbReference>
<evidence type="ECO:0000256" key="3">
    <source>
        <dbReference type="ARBA" id="ARBA00022840"/>
    </source>
</evidence>
<dbReference type="RefSeq" id="WP_344208900.1">
    <property type="nucleotide sequence ID" value="NZ_BAAAOS010000005.1"/>
</dbReference>
<feature type="domain" description="AAA+ ATPase" evidence="4">
    <location>
        <begin position="437"/>
        <end position="569"/>
    </location>
</feature>
<dbReference type="InterPro" id="IPR027417">
    <property type="entry name" value="P-loop_NTPase"/>
</dbReference>